<reference evidence="1 2" key="2">
    <citation type="submission" date="2023-06" db="EMBL/GenBank/DDBJ databases">
        <title>Identification and characterization of horizontal gene transfer across gut microbiota members of farm animals based on homology search.</title>
        <authorList>
            <person name="Schwarzerova J."/>
            <person name="Nykrynova M."/>
            <person name="Jureckova K."/>
            <person name="Cejkova D."/>
            <person name="Rychlik I."/>
        </authorList>
    </citation>
    <scope>NUCLEOTIDE SEQUENCE [LARGE SCALE GENOMIC DNA]</scope>
    <source>
        <strain evidence="1 2">ET340</strain>
    </source>
</reference>
<comment type="caution">
    <text evidence="1">The sequence shown here is derived from an EMBL/GenBank/DDBJ whole genome shotgun (WGS) entry which is preliminary data.</text>
</comment>
<gene>
    <name evidence="1" type="ORF">QUW08_13400</name>
</gene>
<organism evidence="1 2">
    <name type="scientific">Allofournierella massiliensis</name>
    <dbReference type="NCBI Taxonomy" id="1650663"/>
    <lineage>
        <taxon>Bacteria</taxon>
        <taxon>Bacillati</taxon>
        <taxon>Bacillota</taxon>
        <taxon>Clostridia</taxon>
        <taxon>Eubacteriales</taxon>
        <taxon>Oscillospiraceae</taxon>
        <taxon>Allofournierella</taxon>
    </lineage>
</organism>
<reference evidence="1 2" key="3">
    <citation type="submission" date="2023-06" db="EMBL/GenBank/DDBJ databases">
        <authorList>
            <person name="Zeman M."/>
            <person name="Kubasova T."/>
            <person name="Jahodarova E."/>
            <person name="Nykrynova M."/>
            <person name="Rychlik I."/>
        </authorList>
    </citation>
    <scope>NUCLEOTIDE SEQUENCE [LARGE SCALE GENOMIC DNA]</scope>
    <source>
        <strain evidence="1 2">ET340</strain>
    </source>
</reference>
<name>A0ABT7UTQ7_9FIRM</name>
<evidence type="ECO:0000313" key="1">
    <source>
        <dbReference type="EMBL" id="MDM8202281.1"/>
    </source>
</evidence>
<sequence length="71" mass="8399">MPNTNWSELSHMQLGRYAEYYAKMEFASFGYDVYTSEVDDHGVDFVARNPVDGRYYEIQVKAVRNLDYVYI</sequence>
<dbReference type="InterPro" id="IPR011856">
    <property type="entry name" value="tRNA_endonuc-like_dom_sf"/>
</dbReference>
<proteinExistence type="predicted"/>
<evidence type="ECO:0008006" key="3">
    <source>
        <dbReference type="Google" id="ProtNLM"/>
    </source>
</evidence>
<dbReference type="Gene3D" id="3.40.1350.10">
    <property type="match status" value="1"/>
</dbReference>
<reference evidence="2" key="1">
    <citation type="submission" date="2023-06" db="EMBL/GenBank/DDBJ databases">
        <title>Identification and characterization of horizontal gene transfer across gut microbiota members of farm animals based on homology search.</title>
        <authorList>
            <person name="Zeman M."/>
            <person name="Kubasova T."/>
            <person name="Jahodarova E."/>
            <person name="Nykrynova M."/>
            <person name="Rychlik I."/>
        </authorList>
    </citation>
    <scope>NUCLEOTIDE SEQUENCE [LARGE SCALE GENOMIC DNA]</scope>
    <source>
        <strain evidence="2">ET340</strain>
    </source>
</reference>
<accession>A0ABT7UTQ7</accession>
<keyword evidence="2" id="KW-1185">Reference proteome</keyword>
<protein>
    <recommendedName>
        <fullName evidence="3">Protein NO VEIN C-terminal domain-containing protein</fullName>
    </recommendedName>
</protein>
<dbReference type="Proteomes" id="UP001529380">
    <property type="component" value="Unassembled WGS sequence"/>
</dbReference>
<dbReference type="RefSeq" id="WP_289600610.1">
    <property type="nucleotide sequence ID" value="NZ_JAUDCL010000033.1"/>
</dbReference>
<evidence type="ECO:0000313" key="2">
    <source>
        <dbReference type="Proteomes" id="UP001529380"/>
    </source>
</evidence>
<dbReference type="EMBL" id="JAUDCL010000033">
    <property type="protein sequence ID" value="MDM8202281.1"/>
    <property type="molecule type" value="Genomic_DNA"/>
</dbReference>